<dbReference type="PANTHER" id="PTHR11012:SF30">
    <property type="entry name" value="PROTEIN KINASE-LIKE DOMAIN-CONTAINING"/>
    <property type="match status" value="1"/>
</dbReference>
<dbReference type="Proteomes" id="UP000019141">
    <property type="component" value="Unassembled WGS sequence"/>
</dbReference>
<keyword evidence="3" id="KW-1185">Reference proteome</keyword>
<dbReference type="HOGENOM" id="CLU_764345_0_0_7"/>
<dbReference type="Gene3D" id="3.90.1200.10">
    <property type="match status" value="1"/>
</dbReference>
<dbReference type="AlphaFoldDB" id="W4M0C0"/>
<feature type="domain" description="CHK kinase-like" evidence="1">
    <location>
        <begin position="121"/>
        <end position="301"/>
    </location>
</feature>
<reference evidence="2 3" key="1">
    <citation type="journal article" date="2014" name="Nature">
        <title>An environmental bacterial taxon with a large and distinct metabolic repertoire.</title>
        <authorList>
            <person name="Wilson M.C."/>
            <person name="Mori T."/>
            <person name="Ruckert C."/>
            <person name="Uria A.R."/>
            <person name="Helf M.J."/>
            <person name="Takada K."/>
            <person name="Gernert C."/>
            <person name="Steffens U.A."/>
            <person name="Heycke N."/>
            <person name="Schmitt S."/>
            <person name="Rinke C."/>
            <person name="Helfrich E.J."/>
            <person name="Brachmann A.O."/>
            <person name="Gurgui C."/>
            <person name="Wakimoto T."/>
            <person name="Kracht M."/>
            <person name="Crusemann M."/>
            <person name="Hentschel U."/>
            <person name="Abe I."/>
            <person name="Matsunaga S."/>
            <person name="Kalinowski J."/>
            <person name="Takeyama H."/>
            <person name="Piel J."/>
        </authorList>
    </citation>
    <scope>NUCLEOTIDE SEQUENCE [LARGE SCALE GENOMIC DNA]</scope>
    <source>
        <strain evidence="3">TSY1</strain>
    </source>
</reference>
<dbReference type="InterPro" id="IPR011009">
    <property type="entry name" value="Kinase-like_dom_sf"/>
</dbReference>
<proteinExistence type="predicted"/>
<dbReference type="InterPro" id="IPR004119">
    <property type="entry name" value="EcKL"/>
</dbReference>
<dbReference type="EMBL" id="AZHW01000049">
    <property type="protein sequence ID" value="ETX03421.1"/>
    <property type="molecule type" value="Genomic_DNA"/>
</dbReference>
<dbReference type="Pfam" id="PF02958">
    <property type="entry name" value="EcKL"/>
    <property type="match status" value="1"/>
</dbReference>
<protein>
    <recommendedName>
        <fullName evidence="1">CHK kinase-like domain-containing protein</fullName>
    </recommendedName>
</protein>
<dbReference type="SUPFAM" id="SSF56112">
    <property type="entry name" value="Protein kinase-like (PK-like)"/>
    <property type="match status" value="1"/>
</dbReference>
<dbReference type="PANTHER" id="PTHR11012">
    <property type="entry name" value="PROTEIN KINASE-LIKE DOMAIN-CONTAINING"/>
    <property type="match status" value="1"/>
</dbReference>
<evidence type="ECO:0000259" key="1">
    <source>
        <dbReference type="SMART" id="SM00587"/>
    </source>
</evidence>
<dbReference type="SMART" id="SM00587">
    <property type="entry name" value="CHK"/>
    <property type="match status" value="1"/>
</dbReference>
<name>W4M0C0_ENTF1</name>
<comment type="caution">
    <text evidence="2">The sequence shown here is derived from an EMBL/GenBank/DDBJ whole genome shotgun (WGS) entry which is preliminary data.</text>
</comment>
<evidence type="ECO:0000313" key="3">
    <source>
        <dbReference type="Proteomes" id="UP000019141"/>
    </source>
</evidence>
<sequence>MPDVITDVNQVTPELLTKVLQTTGALPQGRVVTIEPQGLFYPTFTSSIVRLKVRYSADTPPSVPNHLLLKMARSEAHSEVLADLGRPEVAFYTTIAPAMSDSPAVDCYHALYIPDTQQFHLLLADLSETHEQTEWPVPGSYESCLRSVECLARFHAYWWDHPHLGTEIVSRPSAFALQGQLSDLQERCMAFVNFLGDRLSPERRARYDRVLTVWPELASRLATGCDVTIVHGDAHMWNFLYPRDPAIGTACLVDWQLWHISVGASDLAYMMALHWYPERRAALEKPLLRHYHRCLQEHGIRTYGWEACWRDYQWAAVRNLLLPVIQWSAKIPAAGWWPHLERAMLAFEDLGCADLLPS</sequence>
<gene>
    <name evidence="2" type="ORF">ETSY1_00080</name>
</gene>
<organism evidence="2 3">
    <name type="scientific">Entotheonella factor</name>
    <dbReference type="NCBI Taxonomy" id="1429438"/>
    <lineage>
        <taxon>Bacteria</taxon>
        <taxon>Pseudomonadati</taxon>
        <taxon>Nitrospinota/Tectimicrobiota group</taxon>
        <taxon>Candidatus Tectimicrobiota</taxon>
        <taxon>Candidatus Entotheonellia</taxon>
        <taxon>Candidatus Entotheonellales</taxon>
        <taxon>Candidatus Entotheonellaceae</taxon>
        <taxon>Candidatus Entotheonella</taxon>
    </lineage>
</organism>
<evidence type="ECO:0000313" key="2">
    <source>
        <dbReference type="EMBL" id="ETX03421.1"/>
    </source>
</evidence>
<accession>W4M0C0</accession>
<dbReference type="InterPro" id="IPR015897">
    <property type="entry name" value="CHK_kinase-like"/>
</dbReference>